<dbReference type="SUPFAM" id="SSF81296">
    <property type="entry name" value="E set domains"/>
    <property type="match status" value="1"/>
</dbReference>
<sequence length="394" mass="43581">MGLAVLDAVPFNAEPSSLPDLTAHYLTPKSLVFQRNHGPFVLLDESQSIPVTIESHISKRISPRSLLLSELRQREQVSSTVTLQCAGNRRKEMSTQKHETEGLQWGSGTIANCLWTGPLLAPILQEMGISLDQTVDAEERQRWENAHVEFVSDQVCQEDERFASSIPLSEILSGACPVMLALKMNSDDLPLEHGGPLRIIAPGLIGARSVKWLCRIHIRSKESQNFYMQYDYKKLPPCADADTKTDWMEKTPALAHFSLHSVITQPEPGSGVKSTVKVQGYATSGTGKRIASVQIAIVTQEEGASEDAIKDDAEKSDDWQEATLVQDAGSDSQQWGWCLFSLDVNLEAHKAQSKIALISRATLVDGTRQVKKAEWNLRGLEHCDWSVVRSISIV</sequence>
<keyword evidence="8" id="KW-1185">Reference proteome</keyword>
<dbReference type="GO" id="GO:0043546">
    <property type="term" value="F:molybdopterin cofactor binding"/>
    <property type="evidence" value="ECO:0007669"/>
    <property type="project" value="TreeGrafter"/>
</dbReference>
<dbReference type="Pfam" id="PF03404">
    <property type="entry name" value="Mo-co_dimer"/>
    <property type="match status" value="1"/>
</dbReference>
<organism evidence="7 8">
    <name type="scientific">Mixia osmundae (strain CBS 9802 / IAM 14324 / JCM 22182 / KY 12970)</name>
    <dbReference type="NCBI Taxonomy" id="764103"/>
    <lineage>
        <taxon>Eukaryota</taxon>
        <taxon>Fungi</taxon>
        <taxon>Dikarya</taxon>
        <taxon>Basidiomycota</taxon>
        <taxon>Pucciniomycotina</taxon>
        <taxon>Mixiomycetes</taxon>
        <taxon>Mixiales</taxon>
        <taxon>Mixiaceae</taxon>
        <taxon>Mixia</taxon>
    </lineage>
</organism>
<dbReference type="Gene3D" id="3.90.420.10">
    <property type="entry name" value="Oxidoreductase, molybdopterin-binding domain"/>
    <property type="match status" value="1"/>
</dbReference>
<evidence type="ECO:0000313" key="7">
    <source>
        <dbReference type="EMBL" id="GAA94704.1"/>
    </source>
</evidence>
<dbReference type="GO" id="GO:0030151">
    <property type="term" value="F:molybdenum ion binding"/>
    <property type="evidence" value="ECO:0007669"/>
    <property type="project" value="InterPro"/>
</dbReference>
<feature type="domain" description="Oxidoreductase molybdopterin-binding" evidence="5">
    <location>
        <begin position="62"/>
        <end position="227"/>
    </location>
</feature>
<feature type="domain" description="Moybdenum cofactor oxidoreductase dimerisation" evidence="6">
    <location>
        <begin position="254"/>
        <end position="386"/>
    </location>
</feature>
<dbReference type="InterPro" id="IPR036374">
    <property type="entry name" value="OxRdtase_Mopterin-bd_sf"/>
</dbReference>
<evidence type="ECO:0000256" key="4">
    <source>
        <dbReference type="ARBA" id="ARBA00023002"/>
    </source>
</evidence>
<dbReference type="HOGENOM" id="CLU_003827_5_2_1"/>
<dbReference type="InterPro" id="IPR014756">
    <property type="entry name" value="Ig_E-set"/>
</dbReference>
<evidence type="ECO:0000259" key="6">
    <source>
        <dbReference type="Pfam" id="PF03404"/>
    </source>
</evidence>
<gene>
    <name evidence="7" type="primary">Mo01357</name>
    <name evidence="7" type="ORF">E5Q_01357</name>
</gene>
<name>G7DVU4_MIXOS</name>
<evidence type="ECO:0000256" key="3">
    <source>
        <dbReference type="ARBA" id="ARBA00022723"/>
    </source>
</evidence>
<dbReference type="SUPFAM" id="SSF56524">
    <property type="entry name" value="Oxidoreductase molybdopterin-binding domain"/>
    <property type="match status" value="1"/>
</dbReference>
<dbReference type="PRINTS" id="PR00407">
    <property type="entry name" value="EUMOPTERIN"/>
</dbReference>
<evidence type="ECO:0000256" key="1">
    <source>
        <dbReference type="ARBA" id="ARBA00001924"/>
    </source>
</evidence>
<dbReference type="InterPro" id="IPR008335">
    <property type="entry name" value="Mopterin_OxRdtase_euk"/>
</dbReference>
<protein>
    <recommendedName>
        <fullName evidence="9">Oxidoreductase molybdopterin-binding domain-containing protein</fullName>
    </recommendedName>
</protein>
<evidence type="ECO:0000313" key="8">
    <source>
        <dbReference type="Proteomes" id="UP000009131"/>
    </source>
</evidence>
<dbReference type="PANTHER" id="PTHR19372:SF7">
    <property type="entry name" value="SULFITE OXIDASE, MITOCHONDRIAL"/>
    <property type="match status" value="1"/>
</dbReference>
<dbReference type="GO" id="GO:0005739">
    <property type="term" value="C:mitochondrion"/>
    <property type="evidence" value="ECO:0007669"/>
    <property type="project" value="TreeGrafter"/>
</dbReference>
<evidence type="ECO:0000259" key="5">
    <source>
        <dbReference type="Pfam" id="PF00174"/>
    </source>
</evidence>
<dbReference type="GO" id="GO:0020037">
    <property type="term" value="F:heme binding"/>
    <property type="evidence" value="ECO:0007669"/>
    <property type="project" value="TreeGrafter"/>
</dbReference>
<accession>G7DVU4</accession>
<dbReference type="RefSeq" id="XP_014568183.1">
    <property type="nucleotide sequence ID" value="XM_014712697.1"/>
</dbReference>
<reference evidence="7 8" key="2">
    <citation type="journal article" date="2012" name="Open Biol.">
        <title>Characteristics of nucleosomes and linker DNA regions on the genome of the basidiomycete Mixia osmundae revealed by mono- and dinucleosome mapping.</title>
        <authorList>
            <person name="Nishida H."/>
            <person name="Kondo S."/>
            <person name="Matsumoto T."/>
            <person name="Suzuki Y."/>
            <person name="Yoshikawa H."/>
            <person name="Taylor T.D."/>
            <person name="Sugiyama J."/>
        </authorList>
    </citation>
    <scope>NUCLEOTIDE SEQUENCE [LARGE SCALE GENOMIC DNA]</scope>
    <source>
        <strain evidence="8">CBS 9802 / IAM 14324 / JCM 22182 / KY 12970</strain>
    </source>
</reference>
<comment type="caution">
    <text evidence="7">The sequence shown here is derived from an EMBL/GenBank/DDBJ whole genome shotgun (WGS) entry which is preliminary data.</text>
</comment>
<dbReference type="Proteomes" id="UP000009131">
    <property type="component" value="Unassembled WGS sequence"/>
</dbReference>
<dbReference type="InParanoid" id="G7DVU4"/>
<dbReference type="OrthoDB" id="10051395at2759"/>
<dbReference type="STRING" id="764103.G7DVU4"/>
<dbReference type="PANTHER" id="PTHR19372">
    <property type="entry name" value="SULFITE REDUCTASE"/>
    <property type="match status" value="1"/>
</dbReference>
<dbReference type="OMA" id="TWHVAEL"/>
<keyword evidence="3" id="KW-0479">Metal-binding</keyword>
<evidence type="ECO:0008006" key="9">
    <source>
        <dbReference type="Google" id="ProtNLM"/>
    </source>
</evidence>
<dbReference type="Gene3D" id="2.60.40.650">
    <property type="match status" value="1"/>
</dbReference>
<keyword evidence="4" id="KW-0560">Oxidoreductase</keyword>
<dbReference type="EMBL" id="BABT02000046">
    <property type="protein sequence ID" value="GAA94704.1"/>
    <property type="molecule type" value="Genomic_DNA"/>
</dbReference>
<proteinExistence type="predicted"/>
<evidence type="ECO:0000256" key="2">
    <source>
        <dbReference type="ARBA" id="ARBA00022505"/>
    </source>
</evidence>
<dbReference type="AlphaFoldDB" id="G7DVU4"/>
<dbReference type="GO" id="GO:0006790">
    <property type="term" value="P:sulfur compound metabolic process"/>
    <property type="evidence" value="ECO:0007669"/>
    <property type="project" value="TreeGrafter"/>
</dbReference>
<dbReference type="InterPro" id="IPR000572">
    <property type="entry name" value="OxRdtase_Mopterin-bd_dom"/>
</dbReference>
<dbReference type="GO" id="GO:0008482">
    <property type="term" value="F:sulfite oxidase activity"/>
    <property type="evidence" value="ECO:0007669"/>
    <property type="project" value="TreeGrafter"/>
</dbReference>
<keyword evidence="2" id="KW-0500">Molybdenum</keyword>
<dbReference type="InterPro" id="IPR005066">
    <property type="entry name" value="MoCF_OxRdtse_dimer"/>
</dbReference>
<dbReference type="eggNOG" id="KOG0535">
    <property type="taxonomic scope" value="Eukaryota"/>
</dbReference>
<comment type="cofactor">
    <cofactor evidence="1">
        <name>Mo-molybdopterin</name>
        <dbReference type="ChEBI" id="CHEBI:71302"/>
    </cofactor>
</comment>
<reference evidence="7 8" key="1">
    <citation type="journal article" date="2011" name="J. Gen. Appl. Microbiol.">
        <title>Draft genome sequencing of the enigmatic basidiomycete Mixia osmundae.</title>
        <authorList>
            <person name="Nishida H."/>
            <person name="Nagatsuka Y."/>
            <person name="Sugiyama J."/>
        </authorList>
    </citation>
    <scope>NUCLEOTIDE SEQUENCE [LARGE SCALE GENOMIC DNA]</scope>
    <source>
        <strain evidence="8">CBS 9802 / IAM 14324 / JCM 22182 / KY 12970</strain>
    </source>
</reference>
<dbReference type="Pfam" id="PF00174">
    <property type="entry name" value="Oxidored_molyb"/>
    <property type="match status" value="1"/>
</dbReference>